<feature type="repeat" description="MVP" evidence="8">
    <location>
        <begin position="113"/>
        <end position="164"/>
    </location>
</feature>
<dbReference type="GO" id="GO:1990904">
    <property type="term" value="C:ribonucleoprotein complex"/>
    <property type="evidence" value="ECO:0007669"/>
    <property type="project" value="UniProtKB-UniRule"/>
</dbReference>
<dbReference type="Pfam" id="PF17795">
    <property type="entry name" value="Vault_3"/>
    <property type="match status" value="1"/>
</dbReference>
<feature type="domain" description="Major vault protein repeat" evidence="12">
    <location>
        <begin position="459"/>
        <end position="519"/>
    </location>
</feature>
<keyword evidence="6" id="KW-0539">Nucleus</keyword>
<dbReference type="PROSITE" id="PS00018">
    <property type="entry name" value="EF_HAND_1"/>
    <property type="match status" value="1"/>
</dbReference>
<feature type="domain" description="Major vault protein shoulder" evidence="10">
    <location>
        <begin position="520"/>
        <end position="637"/>
    </location>
</feature>
<feature type="repeat" description="MVP" evidence="8">
    <location>
        <begin position="218"/>
        <end position="272"/>
    </location>
</feature>
<evidence type="ECO:0000256" key="2">
    <source>
        <dbReference type="ARBA" id="ARBA00004496"/>
    </source>
</evidence>
<feature type="repeat" description="MVP" evidence="8">
    <location>
        <begin position="165"/>
        <end position="217"/>
    </location>
</feature>
<dbReference type="Pfam" id="PF01505">
    <property type="entry name" value="Vault"/>
    <property type="match status" value="4"/>
</dbReference>
<evidence type="ECO:0000256" key="4">
    <source>
        <dbReference type="ARBA" id="ARBA00022490"/>
    </source>
</evidence>
<protein>
    <recommendedName>
        <fullName evidence="3">Major vault protein</fullName>
    </recommendedName>
</protein>
<dbReference type="Gene3D" id="2.30.30.620">
    <property type="match status" value="1"/>
</dbReference>
<dbReference type="Gene3D" id="2.30.30.570">
    <property type="match status" value="2"/>
</dbReference>
<dbReference type="FunFam" id="2.30.30.550:FF:000001">
    <property type="entry name" value="major vault protein-like"/>
    <property type="match status" value="1"/>
</dbReference>
<dbReference type="InterPro" id="IPR041139">
    <property type="entry name" value="MVP_rep_dom"/>
</dbReference>
<evidence type="ECO:0000256" key="6">
    <source>
        <dbReference type="ARBA" id="ARBA00023242"/>
    </source>
</evidence>
<dbReference type="CDD" id="cd08825">
    <property type="entry name" value="MVP_shoulder"/>
    <property type="match status" value="1"/>
</dbReference>
<dbReference type="PANTHER" id="PTHR14165">
    <property type="entry name" value="MAJOR VAULT PROTEIN"/>
    <property type="match status" value="1"/>
</dbReference>
<dbReference type="InterPro" id="IPR041134">
    <property type="entry name" value="Vault_2"/>
</dbReference>
<evidence type="ECO:0000256" key="3">
    <source>
        <dbReference type="ARBA" id="ARBA00018296"/>
    </source>
</evidence>
<dbReference type="InterPro" id="IPR040989">
    <property type="entry name" value="Vault_3"/>
</dbReference>
<keyword evidence="5" id="KW-0677">Repeat</keyword>
<accession>A0A7M5UYB0</accession>
<organism evidence="14 15">
    <name type="scientific">Clytia hemisphaerica</name>
    <dbReference type="NCBI Taxonomy" id="252671"/>
    <lineage>
        <taxon>Eukaryota</taxon>
        <taxon>Metazoa</taxon>
        <taxon>Cnidaria</taxon>
        <taxon>Hydrozoa</taxon>
        <taxon>Hydroidolina</taxon>
        <taxon>Leptothecata</taxon>
        <taxon>Obeliida</taxon>
        <taxon>Clytiidae</taxon>
        <taxon>Clytia</taxon>
    </lineage>
</organism>
<feature type="domain" description="Major vault protein repeat" evidence="9">
    <location>
        <begin position="161"/>
        <end position="202"/>
    </location>
</feature>
<evidence type="ECO:0000256" key="8">
    <source>
        <dbReference type="PROSITE-ProRule" id="PRU00571"/>
    </source>
</evidence>
<dbReference type="Proteomes" id="UP000594262">
    <property type="component" value="Unplaced"/>
</dbReference>
<dbReference type="InterPro" id="IPR018247">
    <property type="entry name" value="EF_Hand_1_Ca_BS"/>
</dbReference>
<dbReference type="InterPro" id="IPR039059">
    <property type="entry name" value="MVP"/>
</dbReference>
<dbReference type="GO" id="GO:0005737">
    <property type="term" value="C:cytoplasm"/>
    <property type="evidence" value="ECO:0007669"/>
    <property type="project" value="UniProtKB-SubCell"/>
</dbReference>
<keyword evidence="7 8" id="KW-0687">Ribonucleoprotein</keyword>
<dbReference type="Gene3D" id="6.20.380.10">
    <property type="match status" value="1"/>
</dbReference>
<evidence type="ECO:0000259" key="13">
    <source>
        <dbReference type="Pfam" id="PF17796"/>
    </source>
</evidence>
<evidence type="ECO:0000259" key="10">
    <source>
        <dbReference type="Pfam" id="PF11978"/>
    </source>
</evidence>
<dbReference type="EnsemblMetazoa" id="CLYHEMT000454.1">
    <property type="protein sequence ID" value="CLYHEMP000454.1"/>
    <property type="gene ID" value="CLYHEMG000454"/>
</dbReference>
<dbReference type="PROSITE" id="PS51224">
    <property type="entry name" value="MVP"/>
    <property type="match status" value="4"/>
</dbReference>
<feature type="domain" description="Major vault protein repeat" evidence="13">
    <location>
        <begin position="375"/>
        <end position="426"/>
    </location>
</feature>
<feature type="repeat" description="MVP" evidence="8">
    <location>
        <begin position="323"/>
        <end position="378"/>
    </location>
</feature>
<feature type="domain" description="Major vault protein repeat" evidence="9">
    <location>
        <begin position="320"/>
        <end position="363"/>
    </location>
</feature>
<feature type="domain" description="Major vault protein repeat" evidence="9">
    <location>
        <begin position="214"/>
        <end position="256"/>
    </location>
</feature>
<dbReference type="InterPro" id="IPR043179">
    <property type="entry name" value="Vault_2_sf"/>
</dbReference>
<proteinExistence type="predicted"/>
<name>A0A7M5UYB0_9CNID</name>
<dbReference type="InterPro" id="IPR002499">
    <property type="entry name" value="Vault_N"/>
</dbReference>
<reference evidence="14" key="1">
    <citation type="submission" date="2021-01" db="UniProtKB">
        <authorList>
            <consortium name="EnsemblMetazoa"/>
        </authorList>
    </citation>
    <scope>IDENTIFICATION</scope>
</reference>
<dbReference type="FunFam" id="3.30.479.30:FF:000010">
    <property type="entry name" value="major vault protein-like"/>
    <property type="match status" value="1"/>
</dbReference>
<dbReference type="InterPro" id="IPR021870">
    <property type="entry name" value="MVP_shoulder"/>
</dbReference>
<evidence type="ECO:0000259" key="11">
    <source>
        <dbReference type="Pfam" id="PF17794"/>
    </source>
</evidence>
<dbReference type="Pfam" id="PF17796">
    <property type="entry name" value="Vault_4"/>
    <property type="match status" value="1"/>
</dbReference>
<dbReference type="FunFam" id="2.30.30.570:FF:000001">
    <property type="entry name" value="major vault protein-like"/>
    <property type="match status" value="1"/>
</dbReference>
<dbReference type="Gene3D" id="3.30.479.30">
    <property type="entry name" value="Band 7 domain"/>
    <property type="match status" value="1"/>
</dbReference>
<evidence type="ECO:0000256" key="5">
    <source>
        <dbReference type="ARBA" id="ARBA00022737"/>
    </source>
</evidence>
<dbReference type="PANTHER" id="PTHR14165:SF16">
    <property type="entry name" value="MAJOR VAULT PROTEIN"/>
    <property type="match status" value="1"/>
</dbReference>
<dbReference type="Gene3D" id="6.10.250.720">
    <property type="match status" value="1"/>
</dbReference>
<dbReference type="RefSeq" id="XP_066920152.1">
    <property type="nucleotide sequence ID" value="XM_067064051.1"/>
</dbReference>
<evidence type="ECO:0000313" key="15">
    <source>
        <dbReference type="Proteomes" id="UP000594262"/>
    </source>
</evidence>
<dbReference type="FunFam" id="2.30.30.560:FF:000001">
    <property type="entry name" value="major vault protein-like"/>
    <property type="match status" value="1"/>
</dbReference>
<sequence>MSSTILRLRPLEYAHVLDLNSNITYVEKGPKSVILQENQKITHGPERFVIIPPGHYCKISNPAKLPVKYGEQASLKVGLEEIRLHQEPFSLYPGEILAGGVEKGINKLPVIPAGKALKLEALADFDDNGTIRVAGDRWQIEGPCTFYPKPECKRIGEVSPTIILKNSALHLKAKIDLVDKNGNHRVTGEEWMVRKLGAYLPGVYEEIMSVVQSYVLTQNNGLYMTAERNLTDGLGKKRLAGEEWLVTSSDSCTYIPECGEKLVRRVAITVLSKDQFCIVLDPYDSEGKQQRGKKELRKGPLSFFLKPGETLSGGIQNIFLLQDDQALILSAVDEFVDNFGEEPIQRKPGDVWMIKGPVVYTPPVEVEVKNLRKPIALGKNEGIYVQNEKTGEVRTVMGPQACLLNQFEVLWKKELSPIVEKMLMNGGCWGDGDIRKMAYFESSVDNAYASGKRDKTRTVTYRVPPNSAVQVYDHRKQDSRVVFGPNLVVLEPSEEFNVLSLSAGKPKKENALKSLAIMLGPDYITDIIEVETLDHARLKIKYAANNKFDYENGNFASETKLFSVPDYIGFACRNIASRIRGRVARTTFDEFHRYSTRIVKEAVFGVDEEDNVRNALLFSENNMTVTNIDVQSIEPVDTQMRDSLLKSVQMAIEISTQSIERAASHEARRHEQTAKGNLEKNKLQNEKAAESARMNLYELRAETAAVESSGQAKAEAEAQAEKTLIEGHMAIEAANLKAKALEIEENSKMEILEQQRKAEIEYMKTVNGLEIKKAKQMADIELKKSADLINAIGQDTITNIALAGPKAKVGLLGALGIRATLITDGKTPVNLYQAPNGAITPLGGH</sequence>
<evidence type="ECO:0000259" key="9">
    <source>
        <dbReference type="Pfam" id="PF01505"/>
    </source>
</evidence>
<evidence type="ECO:0000256" key="1">
    <source>
        <dbReference type="ARBA" id="ARBA00004123"/>
    </source>
</evidence>
<evidence type="ECO:0000256" key="7">
    <source>
        <dbReference type="ARBA" id="ARBA00023274"/>
    </source>
</evidence>
<keyword evidence="15" id="KW-1185">Reference proteome</keyword>
<dbReference type="Gene3D" id="2.30.30.550">
    <property type="entry name" value="Major Vault Protein repeat"/>
    <property type="match status" value="4"/>
</dbReference>
<feature type="domain" description="Major vault protein repeat" evidence="9">
    <location>
        <begin position="110"/>
        <end position="148"/>
    </location>
</feature>
<dbReference type="Pfam" id="PF17794">
    <property type="entry name" value="Vault_2"/>
    <property type="match status" value="1"/>
</dbReference>
<dbReference type="Gene3D" id="2.30.30.560">
    <property type="match status" value="2"/>
</dbReference>
<dbReference type="AlphaFoldDB" id="A0A7M5UYB0"/>
<evidence type="ECO:0000313" key="14">
    <source>
        <dbReference type="EnsemblMetazoa" id="CLYHEMP000454.1"/>
    </source>
</evidence>
<feature type="domain" description="Major vault protein repeat" evidence="11">
    <location>
        <begin position="49"/>
        <end position="101"/>
    </location>
</feature>
<dbReference type="GO" id="GO:0005634">
    <property type="term" value="C:nucleus"/>
    <property type="evidence" value="ECO:0007669"/>
    <property type="project" value="UniProtKB-SubCell"/>
</dbReference>
<dbReference type="InterPro" id="IPR036013">
    <property type="entry name" value="Band_7/SPFH_dom_sf"/>
</dbReference>
<dbReference type="InterPro" id="IPR043023">
    <property type="entry name" value="MVP_rep_sf"/>
</dbReference>
<dbReference type="OrthoDB" id="6125719at2759"/>
<keyword evidence="4 8" id="KW-0963">Cytoplasm</keyword>
<dbReference type="InterPro" id="IPR041136">
    <property type="entry name" value="Vault_4"/>
</dbReference>
<dbReference type="GeneID" id="136807469"/>
<dbReference type="Pfam" id="PF11978">
    <property type="entry name" value="MVP_shoulder"/>
    <property type="match status" value="1"/>
</dbReference>
<comment type="subcellular location">
    <subcellularLocation>
        <location evidence="2 8">Cytoplasm</location>
    </subcellularLocation>
    <subcellularLocation>
        <location evidence="1">Nucleus</location>
    </subcellularLocation>
</comment>
<evidence type="ECO:0000259" key="12">
    <source>
        <dbReference type="Pfam" id="PF17795"/>
    </source>
</evidence>